<keyword evidence="1" id="KW-0812">Transmembrane</keyword>
<dbReference type="Proteomes" id="UP001597342">
    <property type="component" value="Unassembled WGS sequence"/>
</dbReference>
<feature type="transmembrane region" description="Helical" evidence="1">
    <location>
        <begin position="192"/>
        <end position="211"/>
    </location>
</feature>
<accession>A0ABW4XXI4</accession>
<organism evidence="2 3">
    <name type="scientific">Flagellimonas iocasae</name>
    <dbReference type="NCBI Taxonomy" id="2055905"/>
    <lineage>
        <taxon>Bacteria</taxon>
        <taxon>Pseudomonadati</taxon>
        <taxon>Bacteroidota</taxon>
        <taxon>Flavobacteriia</taxon>
        <taxon>Flavobacteriales</taxon>
        <taxon>Flavobacteriaceae</taxon>
        <taxon>Flagellimonas</taxon>
    </lineage>
</organism>
<proteinExistence type="predicted"/>
<keyword evidence="1" id="KW-1133">Transmembrane helix</keyword>
<dbReference type="EMBL" id="JBHUHU010000003">
    <property type="protein sequence ID" value="MFD2100215.1"/>
    <property type="molecule type" value="Genomic_DNA"/>
</dbReference>
<feature type="transmembrane region" description="Helical" evidence="1">
    <location>
        <begin position="12"/>
        <end position="30"/>
    </location>
</feature>
<reference evidence="3" key="1">
    <citation type="journal article" date="2019" name="Int. J. Syst. Evol. Microbiol.">
        <title>The Global Catalogue of Microorganisms (GCM) 10K type strain sequencing project: providing services to taxonomists for standard genome sequencing and annotation.</title>
        <authorList>
            <consortium name="The Broad Institute Genomics Platform"/>
            <consortium name="The Broad Institute Genome Sequencing Center for Infectious Disease"/>
            <person name="Wu L."/>
            <person name="Ma J."/>
        </authorList>
    </citation>
    <scope>NUCLEOTIDE SEQUENCE [LARGE SCALE GENOMIC DNA]</scope>
    <source>
        <strain evidence="3">JCM 3389</strain>
    </source>
</reference>
<keyword evidence="1" id="KW-0472">Membrane</keyword>
<dbReference type="RefSeq" id="WP_379830936.1">
    <property type="nucleotide sequence ID" value="NZ_JBHUHU010000003.1"/>
</dbReference>
<feature type="transmembrane region" description="Helical" evidence="1">
    <location>
        <begin position="84"/>
        <end position="108"/>
    </location>
</feature>
<feature type="transmembrane region" description="Helical" evidence="1">
    <location>
        <begin position="165"/>
        <end position="186"/>
    </location>
</feature>
<name>A0ABW4XXI4_9FLAO</name>
<gene>
    <name evidence="2" type="ORF">ACFSJE_10550</name>
</gene>
<evidence type="ECO:0000313" key="2">
    <source>
        <dbReference type="EMBL" id="MFD2100215.1"/>
    </source>
</evidence>
<comment type="caution">
    <text evidence="2">The sequence shown here is derived from an EMBL/GenBank/DDBJ whole genome shotgun (WGS) entry which is preliminary data.</text>
</comment>
<dbReference type="InterPro" id="IPR025495">
    <property type="entry name" value="DUF4386"/>
</dbReference>
<protein>
    <submittedName>
        <fullName evidence="2">DUF4386 domain-containing protein</fullName>
    </submittedName>
</protein>
<keyword evidence="3" id="KW-1185">Reference proteome</keyword>
<feature type="transmembrane region" description="Helical" evidence="1">
    <location>
        <begin position="139"/>
        <end position="158"/>
    </location>
</feature>
<dbReference type="Pfam" id="PF14329">
    <property type="entry name" value="DUF4386"/>
    <property type="match status" value="1"/>
</dbReference>
<sequence>MNSNQKTGRIIGVLLLFVFVSGIIIFQFLQGSVLFSDNFLITTSENSNQIISSVALGIFSGIASIIIAAMLLPIFKRYSISLAYLYLAFCILNFIAIMIDNVSVISMLELSKEYLKNGSDNSFKILEPLVSGKHWWTHYFYLLISCFPVFVLYYTLYLSKLVPRIISIFGIIAVVLMFIEELFSIFGNSISMNMLLPIGLIQLILPLWLLFKGLNSPILETEIEQQH</sequence>
<evidence type="ECO:0000256" key="1">
    <source>
        <dbReference type="SAM" id="Phobius"/>
    </source>
</evidence>
<evidence type="ECO:0000313" key="3">
    <source>
        <dbReference type="Proteomes" id="UP001597342"/>
    </source>
</evidence>
<feature type="transmembrane region" description="Helical" evidence="1">
    <location>
        <begin position="50"/>
        <end position="72"/>
    </location>
</feature>